<name>B3E1G5_TRIL1</name>
<sequence length="198" mass="22572">MRVENLEEKLNSRIVEAFTSGLSVIEITRTLNKNSAEHIHDLLRGTGDIDTLPKEGLRRSYGIDVKWESVLRKKGYSFPRWCTGWGFDPVKAARELAQGEQGDVHEALKRDFPAVYARMFGEDPPQRVLSTRIHDSHPSVTIVWHPDRNAYVAEMIGNPSINAGGIDLEHALQRFLVALRFDEQIKRLELMIAQIQNQ</sequence>
<reference evidence="1 2" key="1">
    <citation type="submission" date="2008-05" db="EMBL/GenBank/DDBJ databases">
        <title>Complete sequence of chromosome of Geobacter lovleyi SZ.</title>
        <authorList>
            <consortium name="US DOE Joint Genome Institute"/>
            <person name="Lucas S."/>
            <person name="Copeland A."/>
            <person name="Lapidus A."/>
            <person name="Glavina del Rio T."/>
            <person name="Dalin E."/>
            <person name="Tice H."/>
            <person name="Bruce D."/>
            <person name="Goodwin L."/>
            <person name="Pitluck S."/>
            <person name="Chertkov O."/>
            <person name="Meincke L."/>
            <person name="Brettin T."/>
            <person name="Detter J.C."/>
            <person name="Han C."/>
            <person name="Tapia R."/>
            <person name="Kuske C.R."/>
            <person name="Schmutz J."/>
            <person name="Larimer F."/>
            <person name="Land M."/>
            <person name="Hauser L."/>
            <person name="Kyrpides N."/>
            <person name="Mikhailova N."/>
            <person name="Sung Y."/>
            <person name="Fletcher K.E."/>
            <person name="Ritalahti K.M."/>
            <person name="Loeffler F.E."/>
            <person name="Richardson P."/>
        </authorList>
    </citation>
    <scope>NUCLEOTIDE SEQUENCE [LARGE SCALE GENOMIC DNA]</scope>
    <source>
        <strain evidence="2">ATCC BAA-1151 / DSM 17278 / SZ</strain>
    </source>
</reference>
<protein>
    <submittedName>
        <fullName evidence="1">Uncharacterized protein</fullName>
    </submittedName>
</protein>
<proteinExistence type="predicted"/>
<organism evidence="1 2">
    <name type="scientific">Trichlorobacter lovleyi (strain ATCC BAA-1151 / DSM 17278 / SZ)</name>
    <name type="common">Geobacter lovleyi</name>
    <dbReference type="NCBI Taxonomy" id="398767"/>
    <lineage>
        <taxon>Bacteria</taxon>
        <taxon>Pseudomonadati</taxon>
        <taxon>Thermodesulfobacteriota</taxon>
        <taxon>Desulfuromonadia</taxon>
        <taxon>Geobacterales</taxon>
        <taxon>Geobacteraceae</taxon>
        <taxon>Trichlorobacter</taxon>
    </lineage>
</organism>
<dbReference type="STRING" id="398767.Glov_0329"/>
<evidence type="ECO:0000313" key="2">
    <source>
        <dbReference type="Proteomes" id="UP000002420"/>
    </source>
</evidence>
<gene>
    <name evidence="1" type="ordered locus">Glov_0329</name>
</gene>
<keyword evidence="2" id="KW-1185">Reference proteome</keyword>
<dbReference type="RefSeq" id="WP_012468414.1">
    <property type="nucleotide sequence ID" value="NC_010814.1"/>
</dbReference>
<dbReference type="AlphaFoldDB" id="B3E1G5"/>
<dbReference type="OrthoDB" id="5394649at2"/>
<dbReference type="EMBL" id="CP001089">
    <property type="protein sequence ID" value="ACD94057.1"/>
    <property type="molecule type" value="Genomic_DNA"/>
</dbReference>
<dbReference type="HOGENOM" id="CLU_1376425_0_0_7"/>
<accession>B3E1G5</accession>
<evidence type="ECO:0000313" key="1">
    <source>
        <dbReference type="EMBL" id="ACD94057.1"/>
    </source>
</evidence>
<dbReference type="Proteomes" id="UP000002420">
    <property type="component" value="Chromosome"/>
</dbReference>
<dbReference type="KEGG" id="glo:Glov_0329"/>